<name>A0A016S6V7_9BILA</name>
<proteinExistence type="predicted"/>
<feature type="region of interest" description="Disordered" evidence="1">
    <location>
        <begin position="93"/>
        <end position="117"/>
    </location>
</feature>
<evidence type="ECO:0000256" key="1">
    <source>
        <dbReference type="SAM" id="MobiDB-lite"/>
    </source>
</evidence>
<reference evidence="3" key="1">
    <citation type="journal article" date="2015" name="Nat. Genet.">
        <title>The genome and transcriptome of the zoonotic hookworm Ancylostoma ceylanicum identify infection-specific gene families.</title>
        <authorList>
            <person name="Schwarz E.M."/>
            <person name="Hu Y."/>
            <person name="Antoshechkin I."/>
            <person name="Miller M.M."/>
            <person name="Sternberg P.W."/>
            <person name="Aroian R.V."/>
        </authorList>
    </citation>
    <scope>NUCLEOTIDE SEQUENCE</scope>
    <source>
        <strain evidence="3">HY135</strain>
    </source>
</reference>
<dbReference type="OrthoDB" id="5872551at2759"/>
<dbReference type="Proteomes" id="UP000024635">
    <property type="component" value="Unassembled WGS sequence"/>
</dbReference>
<keyword evidence="3" id="KW-1185">Reference proteome</keyword>
<protein>
    <submittedName>
        <fullName evidence="2">Uncharacterized protein</fullName>
    </submittedName>
</protein>
<dbReference type="AlphaFoldDB" id="A0A016S6V7"/>
<accession>A0A016S6V7</accession>
<feature type="region of interest" description="Disordered" evidence="1">
    <location>
        <begin position="1"/>
        <end position="30"/>
    </location>
</feature>
<organism evidence="2 3">
    <name type="scientific">Ancylostoma ceylanicum</name>
    <dbReference type="NCBI Taxonomy" id="53326"/>
    <lineage>
        <taxon>Eukaryota</taxon>
        <taxon>Metazoa</taxon>
        <taxon>Ecdysozoa</taxon>
        <taxon>Nematoda</taxon>
        <taxon>Chromadorea</taxon>
        <taxon>Rhabditida</taxon>
        <taxon>Rhabditina</taxon>
        <taxon>Rhabditomorpha</taxon>
        <taxon>Strongyloidea</taxon>
        <taxon>Ancylostomatidae</taxon>
        <taxon>Ancylostomatinae</taxon>
        <taxon>Ancylostoma</taxon>
    </lineage>
</organism>
<comment type="caution">
    <text evidence="2">The sequence shown here is derived from an EMBL/GenBank/DDBJ whole genome shotgun (WGS) entry which is preliminary data.</text>
</comment>
<evidence type="ECO:0000313" key="3">
    <source>
        <dbReference type="Proteomes" id="UP000024635"/>
    </source>
</evidence>
<dbReference type="EMBL" id="JARK01001616">
    <property type="protein sequence ID" value="EYB86378.1"/>
    <property type="molecule type" value="Genomic_DNA"/>
</dbReference>
<evidence type="ECO:0000313" key="2">
    <source>
        <dbReference type="EMBL" id="EYB86378.1"/>
    </source>
</evidence>
<gene>
    <name evidence="2" type="primary">Acey_s0280.g1227</name>
    <name evidence="2" type="ORF">Y032_0280g1227</name>
</gene>
<sequence>MRTPRTTTVQRKKRSQPTAEPAPAVDLEEDSIDATIEQLRADESVPSHVKKILNFLLQNLIGKDREYAAIKANETELESENKMLKEEVKSLGAKLVSKPTSNPEPPRTSSPASNYEAVDEKERLRSVVVFGIRERNEPSATARISHDLDCVKTIFDFLNVECMSVTIYRMGKPRQHLPRLLKIVMPSRYFQRVLLKRAPQLRFFAEKGIYIRPSLTKEEREQLRLTRNRTTASHPANQSSIVSANLSSPCAQNVSPSSHFSEMINANATQGNIRSLFRRMPNF</sequence>